<name>A0ABP6SPG2_9ACTN</name>
<feature type="transmembrane region" description="Helical" evidence="1">
    <location>
        <begin position="21"/>
        <end position="45"/>
    </location>
</feature>
<keyword evidence="3" id="KW-1185">Reference proteome</keyword>
<proteinExistence type="predicted"/>
<keyword evidence="1" id="KW-0472">Membrane</keyword>
<reference evidence="3" key="1">
    <citation type="journal article" date="2019" name="Int. J. Syst. Evol. Microbiol.">
        <title>The Global Catalogue of Microorganisms (GCM) 10K type strain sequencing project: providing services to taxonomists for standard genome sequencing and annotation.</title>
        <authorList>
            <consortium name="The Broad Institute Genomics Platform"/>
            <consortium name="The Broad Institute Genome Sequencing Center for Infectious Disease"/>
            <person name="Wu L."/>
            <person name="Ma J."/>
        </authorList>
    </citation>
    <scope>NUCLEOTIDE SEQUENCE [LARGE SCALE GENOMIC DNA]</scope>
    <source>
        <strain evidence="3">JCM 9458</strain>
    </source>
</reference>
<sequence length="57" mass="5947">MKRQVVRHDGPVRRLSLSGRVAGVIAAASVTFIVLVVLLGLAYLAMTGALIGDMPAD</sequence>
<keyword evidence="1" id="KW-0812">Transmembrane</keyword>
<keyword evidence="1" id="KW-1133">Transmembrane helix</keyword>
<evidence type="ECO:0000313" key="2">
    <source>
        <dbReference type="EMBL" id="GAA3381588.1"/>
    </source>
</evidence>
<dbReference type="Proteomes" id="UP001501676">
    <property type="component" value="Unassembled WGS sequence"/>
</dbReference>
<evidence type="ECO:0000313" key="3">
    <source>
        <dbReference type="Proteomes" id="UP001501676"/>
    </source>
</evidence>
<dbReference type="EMBL" id="BAAAYN010000001">
    <property type="protein sequence ID" value="GAA3381588.1"/>
    <property type="molecule type" value="Genomic_DNA"/>
</dbReference>
<protein>
    <submittedName>
        <fullName evidence="2">Uncharacterized protein</fullName>
    </submittedName>
</protein>
<evidence type="ECO:0000256" key="1">
    <source>
        <dbReference type="SAM" id="Phobius"/>
    </source>
</evidence>
<accession>A0ABP6SPG2</accession>
<comment type="caution">
    <text evidence="2">The sequence shown here is derived from an EMBL/GenBank/DDBJ whole genome shotgun (WGS) entry which is preliminary data.</text>
</comment>
<organism evidence="2 3">
    <name type="scientific">Cryptosporangium minutisporangium</name>
    <dbReference type="NCBI Taxonomy" id="113569"/>
    <lineage>
        <taxon>Bacteria</taxon>
        <taxon>Bacillati</taxon>
        <taxon>Actinomycetota</taxon>
        <taxon>Actinomycetes</taxon>
        <taxon>Cryptosporangiales</taxon>
        <taxon>Cryptosporangiaceae</taxon>
        <taxon>Cryptosporangium</taxon>
    </lineage>
</organism>
<gene>
    <name evidence="2" type="ORF">GCM10020369_00110</name>
</gene>